<keyword evidence="3 6" id="KW-1133">Transmembrane helix</keyword>
<dbReference type="EMBL" id="NWVK02000286">
    <property type="protein sequence ID" value="TVS83977.1"/>
    <property type="molecule type" value="Genomic_DNA"/>
</dbReference>
<feature type="transmembrane region" description="Helical" evidence="6">
    <location>
        <begin position="6"/>
        <end position="28"/>
    </location>
</feature>
<feature type="domain" description="J" evidence="7">
    <location>
        <begin position="68"/>
        <end position="119"/>
    </location>
</feature>
<evidence type="ECO:0000256" key="6">
    <source>
        <dbReference type="SAM" id="Phobius"/>
    </source>
</evidence>
<organism evidence="8">
    <name type="scientific">Wolbachia pipientis</name>
    <dbReference type="NCBI Taxonomy" id="955"/>
    <lineage>
        <taxon>Bacteria</taxon>
        <taxon>Pseudomonadati</taxon>
        <taxon>Pseudomonadota</taxon>
        <taxon>Alphaproteobacteria</taxon>
        <taxon>Rickettsiales</taxon>
        <taxon>Anaplasmataceae</taxon>
        <taxon>Wolbachieae</taxon>
        <taxon>Wolbachia</taxon>
    </lineage>
</organism>
<dbReference type="OrthoDB" id="9811070at2"/>
<reference evidence="8" key="1">
    <citation type="submission" date="2019-07" db="EMBL/GenBank/DDBJ databases">
        <title>Genome assemblies of Wolbachia strains wAlbA and wAlbB in wild caught Aedes albopictus specimens.</title>
        <authorList>
            <person name="Kulkarni A."/>
            <person name="Yu W."/>
            <person name="Xue R.-D."/>
            <person name="Ma Y."/>
            <person name="Xu J."/>
        </authorList>
    </citation>
    <scope>NUCLEOTIDE SEQUENCE</scope>
    <source>
        <strain evidence="8">FL2016</strain>
    </source>
</reference>
<evidence type="ECO:0000256" key="4">
    <source>
        <dbReference type="ARBA" id="ARBA00023136"/>
    </source>
</evidence>
<evidence type="ECO:0000313" key="8">
    <source>
        <dbReference type="EMBL" id="TVS83977.1"/>
    </source>
</evidence>
<evidence type="ECO:0000256" key="1">
    <source>
        <dbReference type="ARBA" id="ARBA00004167"/>
    </source>
</evidence>
<dbReference type="PROSITE" id="PS50076">
    <property type="entry name" value="DNAJ_2"/>
    <property type="match status" value="1"/>
</dbReference>
<gene>
    <name evidence="8" type="ORF">COM43_005000</name>
</gene>
<dbReference type="PANTHER" id="PTHR12763">
    <property type="match status" value="1"/>
</dbReference>
<evidence type="ECO:0000256" key="5">
    <source>
        <dbReference type="ARBA" id="ARBA00038105"/>
    </source>
</evidence>
<evidence type="ECO:0000256" key="3">
    <source>
        <dbReference type="ARBA" id="ARBA00022989"/>
    </source>
</evidence>
<dbReference type="AlphaFoldDB" id="A0A6H2NSP0"/>
<accession>A0A6H2NSP0</accession>
<dbReference type="InterPro" id="IPR036869">
    <property type="entry name" value="J_dom_sf"/>
</dbReference>
<name>A0A6H2NSP0_WOLPI</name>
<dbReference type="Proteomes" id="UP000217566">
    <property type="component" value="Unassembled WGS sequence"/>
</dbReference>
<dbReference type="InterPro" id="IPR001623">
    <property type="entry name" value="DnaJ_domain"/>
</dbReference>
<comment type="caution">
    <text evidence="8">The sequence shown here is derived from an EMBL/GenBank/DDBJ whole genome shotgun (WGS) entry which is preliminary data.</text>
</comment>
<keyword evidence="2 6" id="KW-0812">Transmembrane</keyword>
<dbReference type="PANTHER" id="PTHR12763:SF28">
    <property type="entry name" value="GEO10507P1-RELATED"/>
    <property type="match status" value="1"/>
</dbReference>
<comment type="similarity">
    <text evidence="5">Belongs to the TIM14 family.</text>
</comment>
<proteinExistence type="inferred from homology"/>
<dbReference type="Gene3D" id="1.10.287.110">
    <property type="entry name" value="DnaJ domain"/>
    <property type="match status" value="1"/>
</dbReference>
<dbReference type="GO" id="GO:0016020">
    <property type="term" value="C:membrane"/>
    <property type="evidence" value="ECO:0007669"/>
    <property type="project" value="UniProtKB-SubCell"/>
</dbReference>
<keyword evidence="4 6" id="KW-0472">Membrane</keyword>
<dbReference type="CDD" id="cd06257">
    <property type="entry name" value="DnaJ"/>
    <property type="match status" value="1"/>
</dbReference>
<dbReference type="PRINTS" id="PR00625">
    <property type="entry name" value="JDOMAIN"/>
</dbReference>
<dbReference type="SUPFAM" id="SSF46565">
    <property type="entry name" value="Chaperone J-domain"/>
    <property type="match status" value="1"/>
</dbReference>
<dbReference type="Pfam" id="PF00226">
    <property type="entry name" value="DnaJ"/>
    <property type="match status" value="1"/>
</dbReference>
<protein>
    <submittedName>
        <fullName evidence="8">Molecular chaperone DnaJ</fullName>
    </submittedName>
</protein>
<evidence type="ECO:0000256" key="2">
    <source>
        <dbReference type="ARBA" id="ARBA00022692"/>
    </source>
</evidence>
<evidence type="ECO:0000259" key="7">
    <source>
        <dbReference type="PROSITE" id="PS50076"/>
    </source>
</evidence>
<dbReference type="SMART" id="SM00271">
    <property type="entry name" value="DnaJ"/>
    <property type="match status" value="1"/>
</dbReference>
<comment type="subcellular location">
    <subcellularLocation>
        <location evidence="1">Membrane</location>
        <topology evidence="1">Single-pass membrane protein</topology>
    </subcellularLocation>
</comment>
<sequence>MSFIFFLFLVFIVITFVLPSVVIFFLFLTKKNNISFMMNSILSKFLNEFNSSRSYTENYTGDNMSKDEALKILGLNPEASQNEINKAYQNLMKLVHPDKGGSEYFAQKLNAARDKLLKK</sequence>